<dbReference type="OrthoDB" id="9942706at2"/>
<keyword evidence="2" id="KW-0812">Transmembrane</keyword>
<protein>
    <submittedName>
        <fullName evidence="3">Uncharacterized protein</fullName>
    </submittedName>
</protein>
<evidence type="ECO:0000256" key="2">
    <source>
        <dbReference type="SAM" id="Phobius"/>
    </source>
</evidence>
<dbReference type="Proteomes" id="UP000324595">
    <property type="component" value="Unassembled WGS sequence"/>
</dbReference>
<evidence type="ECO:0000313" key="4">
    <source>
        <dbReference type="Proteomes" id="UP000324595"/>
    </source>
</evidence>
<feature type="transmembrane region" description="Helical" evidence="2">
    <location>
        <begin position="7"/>
        <end position="25"/>
    </location>
</feature>
<keyword evidence="2" id="KW-0472">Membrane</keyword>
<accession>A0A5D3YLS6</accession>
<keyword evidence="2" id="KW-1133">Transmembrane helix</keyword>
<dbReference type="AlphaFoldDB" id="A0A5D3YLS6"/>
<reference evidence="3 4" key="1">
    <citation type="submission" date="2019-07" db="EMBL/GenBank/DDBJ databases">
        <title>Genomic Encyclopedia of Archaeal and Bacterial Type Strains, Phase II (KMG-II): from individual species to whole genera.</title>
        <authorList>
            <person name="Goeker M."/>
        </authorList>
    </citation>
    <scope>NUCLEOTIDE SEQUENCE [LARGE SCALE GENOMIC DNA]</scope>
    <source>
        <strain evidence="3 4">DSM 21935</strain>
    </source>
</reference>
<evidence type="ECO:0000313" key="3">
    <source>
        <dbReference type="EMBL" id="TYP93631.1"/>
    </source>
</evidence>
<gene>
    <name evidence="3" type="ORF">LX73_1338</name>
</gene>
<dbReference type="RefSeq" id="WP_148898691.1">
    <property type="nucleotide sequence ID" value="NZ_VNHY01000002.1"/>
</dbReference>
<proteinExistence type="predicted"/>
<organism evidence="3 4">
    <name type="scientific">Fodinibius salinus</name>
    <dbReference type="NCBI Taxonomy" id="860790"/>
    <lineage>
        <taxon>Bacteria</taxon>
        <taxon>Pseudomonadati</taxon>
        <taxon>Balneolota</taxon>
        <taxon>Balneolia</taxon>
        <taxon>Balneolales</taxon>
        <taxon>Balneolaceae</taxon>
        <taxon>Fodinibius</taxon>
    </lineage>
</organism>
<dbReference type="EMBL" id="VNHY01000002">
    <property type="protein sequence ID" value="TYP93631.1"/>
    <property type="molecule type" value="Genomic_DNA"/>
</dbReference>
<feature type="compositionally biased region" description="Basic and acidic residues" evidence="1">
    <location>
        <begin position="94"/>
        <end position="112"/>
    </location>
</feature>
<evidence type="ECO:0000256" key="1">
    <source>
        <dbReference type="SAM" id="MobiDB-lite"/>
    </source>
</evidence>
<keyword evidence="4" id="KW-1185">Reference proteome</keyword>
<feature type="region of interest" description="Disordered" evidence="1">
    <location>
        <begin position="89"/>
        <end position="112"/>
    </location>
</feature>
<comment type="caution">
    <text evidence="3">The sequence shown here is derived from an EMBL/GenBank/DDBJ whole genome shotgun (WGS) entry which is preliminary data.</text>
</comment>
<sequence length="112" mass="12407">MKNLTNIFTNILLISAFVCLLIFNIKVSNNETDAKREVAKRANVIPLVQTQKAFAGPCGRRGCEGSKGDCGESHTVIEIGPIEIIRHCNGTDMDEPKKESIDQGEESFQKER</sequence>
<name>A0A5D3YLS6_9BACT</name>